<accession>A0A2H0LY40</accession>
<dbReference type="InterPro" id="IPR038071">
    <property type="entry name" value="UROD/MetE-like_sf"/>
</dbReference>
<proteinExistence type="predicted"/>
<evidence type="ECO:0008006" key="3">
    <source>
        <dbReference type="Google" id="ProtNLM"/>
    </source>
</evidence>
<protein>
    <recommendedName>
        <fullName evidence="3">Methionine synthase</fullName>
    </recommendedName>
</protein>
<sequence length="355" mass="39860">MFSLDKTLATGIGSLPYLDERQAVEHVFTCFRQNIVFWPQLPKKSFFEQMTVQFSEKFPGIAVNQKDKKIFVDTGRKDFSSELEDCLQHYLNDGLDYFAISPEYASGLYALVDALKNRDTSYFSEKQDVSLIKGQTVGPITLGMMLLTDAGQPIIYNPELREVLLKFLAMKTRWQIRKLRTHNPKLKTIIFIDEPYLVSFGSSFFTLKKEDVINCLNEVIDAAHVEGATCGIHCCANTDWSLVLSTNLDILNFDAYGYMDNLFLYGEELNKFLNRGGILAFGIVPNNAEAATEGESGELLRRLSQAMQRHAAIDKIMVTPSCGCGTLDIALAEKINSLCVEISARLNDRLIGKAQ</sequence>
<dbReference type="Gene3D" id="3.20.20.210">
    <property type="match status" value="1"/>
</dbReference>
<organism evidence="1 2">
    <name type="scientific">Candidatus Ghiorseimicrobium undicola</name>
    <dbReference type="NCBI Taxonomy" id="1974746"/>
    <lineage>
        <taxon>Bacteria</taxon>
        <taxon>Pseudomonadati</taxon>
        <taxon>Candidatus Omnitrophota</taxon>
        <taxon>Candidatus Ghiorseimicrobium</taxon>
    </lineage>
</organism>
<evidence type="ECO:0000313" key="1">
    <source>
        <dbReference type="EMBL" id="PIQ89306.1"/>
    </source>
</evidence>
<dbReference type="Proteomes" id="UP000229641">
    <property type="component" value="Unassembled WGS sequence"/>
</dbReference>
<reference evidence="1 2" key="1">
    <citation type="submission" date="2017-09" db="EMBL/GenBank/DDBJ databases">
        <title>Depth-based differentiation of microbial function through sediment-hosted aquifers and enrichment of novel symbionts in the deep terrestrial subsurface.</title>
        <authorList>
            <person name="Probst A.J."/>
            <person name="Ladd B."/>
            <person name="Jarett J.K."/>
            <person name="Geller-Mcgrath D.E."/>
            <person name="Sieber C.M."/>
            <person name="Emerson J.B."/>
            <person name="Anantharaman K."/>
            <person name="Thomas B.C."/>
            <person name="Malmstrom R."/>
            <person name="Stieglmeier M."/>
            <person name="Klingl A."/>
            <person name="Woyke T."/>
            <person name="Ryan C.M."/>
            <person name="Banfield J.F."/>
        </authorList>
    </citation>
    <scope>NUCLEOTIDE SEQUENCE [LARGE SCALE GENOMIC DNA]</scope>
    <source>
        <strain evidence="1">CG11_big_fil_rev_8_21_14_0_20_42_13</strain>
    </source>
</reference>
<dbReference type="AlphaFoldDB" id="A0A2H0LY40"/>
<evidence type="ECO:0000313" key="2">
    <source>
        <dbReference type="Proteomes" id="UP000229641"/>
    </source>
</evidence>
<name>A0A2H0LY40_9BACT</name>
<gene>
    <name evidence="1" type="ORF">COV72_03700</name>
</gene>
<dbReference type="SUPFAM" id="SSF51726">
    <property type="entry name" value="UROD/MetE-like"/>
    <property type="match status" value="1"/>
</dbReference>
<comment type="caution">
    <text evidence="1">The sequence shown here is derived from an EMBL/GenBank/DDBJ whole genome shotgun (WGS) entry which is preliminary data.</text>
</comment>
<dbReference type="EMBL" id="PCWA01000052">
    <property type="protein sequence ID" value="PIQ89306.1"/>
    <property type="molecule type" value="Genomic_DNA"/>
</dbReference>